<feature type="region of interest" description="Disordered" evidence="1">
    <location>
        <begin position="136"/>
        <end position="155"/>
    </location>
</feature>
<dbReference type="STRING" id="64702.SAMN05443377_104137"/>
<evidence type="ECO:0000256" key="1">
    <source>
        <dbReference type="SAM" id="MobiDB-lite"/>
    </source>
</evidence>
<evidence type="ECO:0000313" key="2">
    <source>
        <dbReference type="EMBL" id="SER64213.1"/>
    </source>
</evidence>
<proteinExistence type="predicted"/>
<organism evidence="2 3">
    <name type="scientific">Propionibacterium cyclohexanicum</name>
    <dbReference type="NCBI Taxonomy" id="64702"/>
    <lineage>
        <taxon>Bacteria</taxon>
        <taxon>Bacillati</taxon>
        <taxon>Actinomycetota</taxon>
        <taxon>Actinomycetes</taxon>
        <taxon>Propionibacteriales</taxon>
        <taxon>Propionibacteriaceae</taxon>
        <taxon>Propionibacterium</taxon>
    </lineage>
</organism>
<evidence type="ECO:0000313" key="3">
    <source>
        <dbReference type="Proteomes" id="UP000198815"/>
    </source>
</evidence>
<reference evidence="2 3" key="1">
    <citation type="submission" date="2016-10" db="EMBL/GenBank/DDBJ databases">
        <authorList>
            <person name="de Groot N.N."/>
        </authorList>
    </citation>
    <scope>NUCLEOTIDE SEQUENCE [LARGE SCALE GENOMIC DNA]</scope>
    <source>
        <strain evidence="2 3">DSM 16859</strain>
    </source>
</reference>
<dbReference type="AlphaFoldDB" id="A0A1H9QWX7"/>
<sequence>MRGPWVSCPELGSPGLAGWTSWNTRQATHGPGPGTTAPGAAAARVDRLGTAGEDRPGVRPSMVRRPMVPRLVAPPCAGRTARIPRFVALRRPAARAGGVAPVTRATRVARMPGDATCPRDATIHTIVRANAVPANIVPSDRHPAEPGGSAVRTAPDQQIGAPLKARAGLTGGIPVAGAIRVPPGSQATAPLRSARTDISATNATRVRVRERTARRTGRETIGPVWLAPATSEPATTEEAMAVPAGGVHRPLIAGWTVRPKAGVSAAGVTANPVPTAGAVRRRGGHLATAAPSAMVRGVAQPITAECGTVVGSVEGVAATGARDQQAHRAMRAVVTKRCAGKGLAPIAAGRIVCPILAWNAPPMSRRPISMSISRRSRYQCVLNCVGCPKSWPRW</sequence>
<feature type="compositionally biased region" description="Low complexity" evidence="1">
    <location>
        <begin position="27"/>
        <end position="40"/>
    </location>
</feature>
<dbReference type="Proteomes" id="UP000198815">
    <property type="component" value="Unassembled WGS sequence"/>
</dbReference>
<feature type="region of interest" description="Disordered" evidence="1">
    <location>
        <begin position="16"/>
        <end position="40"/>
    </location>
</feature>
<keyword evidence="3" id="KW-1185">Reference proteome</keyword>
<accession>A0A1H9QWX7</accession>
<name>A0A1H9QWX7_9ACTN</name>
<dbReference type="EMBL" id="FOGZ01000004">
    <property type="protein sequence ID" value="SER64213.1"/>
    <property type="molecule type" value="Genomic_DNA"/>
</dbReference>
<protein>
    <submittedName>
        <fullName evidence="2">Uncharacterized protein</fullName>
    </submittedName>
</protein>
<gene>
    <name evidence="2" type="ORF">SAMN05443377_104137</name>
</gene>